<evidence type="ECO:0000256" key="1">
    <source>
        <dbReference type="SAM" id="MobiDB-lite"/>
    </source>
</evidence>
<evidence type="ECO:0000313" key="2">
    <source>
        <dbReference type="EMBL" id="MCA9385684.1"/>
    </source>
</evidence>
<dbReference type="Proteomes" id="UP000754563">
    <property type="component" value="Unassembled WGS sequence"/>
</dbReference>
<name>A0A955L7Z9_9BACT</name>
<accession>A0A955L7Z9</accession>
<protein>
    <submittedName>
        <fullName evidence="2">Uncharacterized protein</fullName>
    </submittedName>
</protein>
<sequence>MIEGLTQITPPTSPRGRDSWNRTHRRFLGQMIEIYENGGTLLAGTILVQGNEIFRIESAVAYTAAKPLSTDISPKLQINDPLTITFHPDGFIYSSKFPYEKRDEFEFRIYGPNRDKYPDWFLEGQTREP</sequence>
<reference evidence="2" key="1">
    <citation type="submission" date="2020-04" db="EMBL/GenBank/DDBJ databases">
        <authorList>
            <person name="Zhang T."/>
        </authorList>
    </citation>
    <scope>NUCLEOTIDE SEQUENCE</scope>
    <source>
        <strain evidence="2">HKST-UBA11</strain>
    </source>
</reference>
<feature type="region of interest" description="Disordered" evidence="1">
    <location>
        <begin position="1"/>
        <end position="20"/>
    </location>
</feature>
<comment type="caution">
    <text evidence="2">The sequence shown here is derived from an EMBL/GenBank/DDBJ whole genome shotgun (WGS) entry which is preliminary data.</text>
</comment>
<reference evidence="2" key="2">
    <citation type="journal article" date="2021" name="Microbiome">
        <title>Successional dynamics and alternative stable states in a saline activated sludge microbial community over 9 years.</title>
        <authorList>
            <person name="Wang Y."/>
            <person name="Ye J."/>
            <person name="Ju F."/>
            <person name="Liu L."/>
            <person name="Boyd J.A."/>
            <person name="Deng Y."/>
            <person name="Parks D.H."/>
            <person name="Jiang X."/>
            <person name="Yin X."/>
            <person name="Woodcroft B.J."/>
            <person name="Tyson G.W."/>
            <person name="Hugenholtz P."/>
            <person name="Polz M.F."/>
            <person name="Zhang T."/>
        </authorList>
    </citation>
    <scope>NUCLEOTIDE SEQUENCE</scope>
    <source>
        <strain evidence="2">HKST-UBA11</strain>
    </source>
</reference>
<evidence type="ECO:0000313" key="3">
    <source>
        <dbReference type="Proteomes" id="UP000754563"/>
    </source>
</evidence>
<dbReference type="AlphaFoldDB" id="A0A955L7Z9"/>
<organism evidence="2 3">
    <name type="scientific">Candidatus Dojkabacteria bacterium</name>
    <dbReference type="NCBI Taxonomy" id="2099670"/>
    <lineage>
        <taxon>Bacteria</taxon>
        <taxon>Candidatus Dojkabacteria</taxon>
    </lineage>
</organism>
<dbReference type="EMBL" id="JAGQLH010000036">
    <property type="protein sequence ID" value="MCA9385684.1"/>
    <property type="molecule type" value="Genomic_DNA"/>
</dbReference>
<gene>
    <name evidence="2" type="ORF">KC717_03475</name>
</gene>
<proteinExistence type="predicted"/>
<feature type="compositionally biased region" description="Polar residues" evidence="1">
    <location>
        <begin position="1"/>
        <end position="10"/>
    </location>
</feature>